<name>A0A2P2KF51_RHIMU</name>
<sequence>MILTHTMSLDQERKPTNSIQEGYGLIHSCF</sequence>
<dbReference type="EMBL" id="GGEC01023803">
    <property type="protein sequence ID" value="MBX04287.1"/>
    <property type="molecule type" value="Transcribed_RNA"/>
</dbReference>
<reference evidence="1" key="1">
    <citation type="submission" date="2018-02" db="EMBL/GenBank/DDBJ databases">
        <title>Rhizophora mucronata_Transcriptome.</title>
        <authorList>
            <person name="Meera S.P."/>
            <person name="Sreeshan A."/>
            <person name="Augustine A."/>
        </authorList>
    </citation>
    <scope>NUCLEOTIDE SEQUENCE</scope>
    <source>
        <tissue evidence="1">Leaf</tissue>
    </source>
</reference>
<accession>A0A2P2KF51</accession>
<protein>
    <submittedName>
        <fullName evidence="1">Enhancer of polycomb-like protein</fullName>
    </submittedName>
</protein>
<proteinExistence type="predicted"/>
<organism evidence="1">
    <name type="scientific">Rhizophora mucronata</name>
    <name type="common">Asiatic mangrove</name>
    <dbReference type="NCBI Taxonomy" id="61149"/>
    <lineage>
        <taxon>Eukaryota</taxon>
        <taxon>Viridiplantae</taxon>
        <taxon>Streptophyta</taxon>
        <taxon>Embryophyta</taxon>
        <taxon>Tracheophyta</taxon>
        <taxon>Spermatophyta</taxon>
        <taxon>Magnoliopsida</taxon>
        <taxon>eudicotyledons</taxon>
        <taxon>Gunneridae</taxon>
        <taxon>Pentapetalae</taxon>
        <taxon>rosids</taxon>
        <taxon>fabids</taxon>
        <taxon>Malpighiales</taxon>
        <taxon>Rhizophoraceae</taxon>
        <taxon>Rhizophora</taxon>
    </lineage>
</organism>
<dbReference type="AlphaFoldDB" id="A0A2P2KF51"/>
<evidence type="ECO:0000313" key="1">
    <source>
        <dbReference type="EMBL" id="MBX04287.1"/>
    </source>
</evidence>